<name>A0A2W4YV88_9CYAN</name>
<keyword evidence="3" id="KW-0413">Isomerase</keyword>
<keyword evidence="2 3" id="KW-0057">Aromatic amino acid biosynthesis</keyword>
<dbReference type="InterPro" id="IPR008243">
    <property type="entry name" value="Chorismate_mutase_AroH"/>
</dbReference>
<reference evidence="4 5" key="2">
    <citation type="submission" date="2018-06" db="EMBL/GenBank/DDBJ databases">
        <title>Metagenomic assembly of (sub)arctic Cyanobacteria and their associated microbiome from non-axenic cultures.</title>
        <authorList>
            <person name="Baurain D."/>
        </authorList>
    </citation>
    <scope>NUCLEOTIDE SEQUENCE [LARGE SCALE GENOMIC DNA]</scope>
    <source>
        <strain evidence="4">ULC027bin1</strain>
    </source>
</reference>
<evidence type="ECO:0000256" key="3">
    <source>
        <dbReference type="PROSITE-ProRule" id="PRU00514"/>
    </source>
</evidence>
<evidence type="ECO:0000313" key="5">
    <source>
        <dbReference type="Proteomes" id="UP000249794"/>
    </source>
</evidence>
<dbReference type="GO" id="GO:0046417">
    <property type="term" value="P:chorismate metabolic process"/>
    <property type="evidence" value="ECO:0007669"/>
    <property type="project" value="TreeGrafter"/>
</dbReference>
<protein>
    <recommendedName>
        <fullName evidence="1 3">chorismate mutase</fullName>
        <ecNumber evidence="1 3">5.4.99.5</ecNumber>
    </recommendedName>
</protein>
<dbReference type="PIRSF" id="PIRSF005965">
    <property type="entry name" value="Chor_mut_AroH"/>
    <property type="match status" value="1"/>
</dbReference>
<dbReference type="NCBIfam" id="TIGR01796">
    <property type="entry name" value="CM_mono_aroH"/>
    <property type="match status" value="1"/>
</dbReference>
<dbReference type="GO" id="GO:0008652">
    <property type="term" value="P:amino acid biosynthetic process"/>
    <property type="evidence" value="ECO:0007669"/>
    <property type="project" value="UniProtKB-UniRule"/>
</dbReference>
<reference evidence="5" key="1">
    <citation type="submission" date="2018-04" db="EMBL/GenBank/DDBJ databases">
        <authorList>
            <person name="Cornet L."/>
        </authorList>
    </citation>
    <scope>NUCLEOTIDE SEQUENCE [LARGE SCALE GENOMIC DNA]</scope>
</reference>
<gene>
    <name evidence="4" type="primary">aroH</name>
    <name evidence="4" type="ORF">DCF15_16250</name>
</gene>
<comment type="catalytic activity">
    <reaction evidence="3">
        <text>chorismate = prephenate</text>
        <dbReference type="Rhea" id="RHEA:13897"/>
        <dbReference type="ChEBI" id="CHEBI:29748"/>
        <dbReference type="ChEBI" id="CHEBI:29934"/>
        <dbReference type="EC" id="5.4.99.5"/>
    </reaction>
</comment>
<dbReference type="GO" id="GO:0004106">
    <property type="term" value="F:chorismate mutase activity"/>
    <property type="evidence" value="ECO:0007669"/>
    <property type="project" value="UniProtKB-UniRule"/>
</dbReference>
<proteinExistence type="predicted"/>
<evidence type="ECO:0000256" key="2">
    <source>
        <dbReference type="PIRSR" id="PIRSR005965-1"/>
    </source>
</evidence>
<comment type="caution">
    <text evidence="4">The sequence shown here is derived from an EMBL/GenBank/DDBJ whole genome shotgun (WGS) entry which is preliminary data.</text>
</comment>
<sequence length="129" mass="14423">MDWQIRAIRGATTVAENSAEAIAEAVTEMLDALESQNQLDPTQIISATFSVTRDLDAVFPAAIARRRRRWDCVPLLDVQQMHVEGSLPCCIRLMLHTYLPVRQSEVKHAYLRGACNLRPDLCLASDSLT</sequence>
<evidence type="ECO:0000313" key="4">
    <source>
        <dbReference type="EMBL" id="PZO50105.1"/>
    </source>
</evidence>
<dbReference type="Proteomes" id="UP000249794">
    <property type="component" value="Unassembled WGS sequence"/>
</dbReference>
<feature type="binding site" evidence="2">
    <location>
        <position position="92"/>
    </location>
    <ligand>
        <name>prephenate</name>
        <dbReference type="ChEBI" id="CHEBI:29934"/>
    </ligand>
</feature>
<dbReference type="AlphaFoldDB" id="A0A2W4YV88"/>
<dbReference type="InterPro" id="IPR035959">
    <property type="entry name" value="RutC-like_sf"/>
</dbReference>
<dbReference type="PROSITE" id="PS51167">
    <property type="entry name" value="CHORISMATE_MUT_1"/>
    <property type="match status" value="1"/>
</dbReference>
<dbReference type="UniPathway" id="UPA00120">
    <property type="reaction ID" value="UER00203"/>
</dbReference>
<feature type="binding site" evidence="2">
    <location>
        <position position="9"/>
    </location>
    <ligand>
        <name>prephenate</name>
        <dbReference type="ChEBI" id="CHEBI:29934"/>
    </ligand>
</feature>
<accession>A0A2W4YV88</accession>
<dbReference type="Gene3D" id="3.30.1330.40">
    <property type="entry name" value="RutC-like"/>
    <property type="match status" value="1"/>
</dbReference>
<dbReference type="CDD" id="cd02185">
    <property type="entry name" value="AroH"/>
    <property type="match status" value="1"/>
</dbReference>
<dbReference type="EMBL" id="QBMP01000197">
    <property type="protein sequence ID" value="PZO50105.1"/>
    <property type="molecule type" value="Genomic_DNA"/>
</dbReference>
<feature type="binding site" evidence="2">
    <location>
        <position position="110"/>
    </location>
    <ligand>
        <name>prephenate</name>
        <dbReference type="ChEBI" id="CHEBI:29934"/>
    </ligand>
</feature>
<dbReference type="SUPFAM" id="SSF55298">
    <property type="entry name" value="YjgF-like"/>
    <property type="match status" value="1"/>
</dbReference>
<dbReference type="GO" id="GO:0009073">
    <property type="term" value="P:aromatic amino acid family biosynthetic process"/>
    <property type="evidence" value="ECO:0007669"/>
    <property type="project" value="UniProtKB-UniRule"/>
</dbReference>
<keyword evidence="2 3" id="KW-0028">Amino-acid biosynthesis</keyword>
<dbReference type="EC" id="5.4.99.5" evidence="1 3"/>
<evidence type="ECO:0000256" key="1">
    <source>
        <dbReference type="NCBIfam" id="TIGR01796"/>
    </source>
</evidence>
<dbReference type="Pfam" id="PF07736">
    <property type="entry name" value="CM_1"/>
    <property type="match status" value="1"/>
</dbReference>
<organism evidence="4 5">
    <name type="scientific">Phormidesmis priestleyi</name>
    <dbReference type="NCBI Taxonomy" id="268141"/>
    <lineage>
        <taxon>Bacteria</taxon>
        <taxon>Bacillati</taxon>
        <taxon>Cyanobacteriota</taxon>
        <taxon>Cyanophyceae</taxon>
        <taxon>Leptolyngbyales</taxon>
        <taxon>Leptolyngbyaceae</taxon>
        <taxon>Phormidesmis</taxon>
    </lineage>
</organism>
<dbReference type="PANTHER" id="PTHR21164:SF0">
    <property type="entry name" value="CHORISMATE MUTASE AROH"/>
    <property type="match status" value="1"/>
</dbReference>
<dbReference type="PANTHER" id="PTHR21164">
    <property type="entry name" value="CHORISMATE MUTASE"/>
    <property type="match status" value="1"/>
</dbReference>